<organism evidence="2 3">
    <name type="scientific">Chitinophaga pinensis</name>
    <dbReference type="NCBI Taxonomy" id="79329"/>
    <lineage>
        <taxon>Bacteria</taxon>
        <taxon>Pseudomonadati</taxon>
        <taxon>Bacteroidota</taxon>
        <taxon>Chitinophagia</taxon>
        <taxon>Chitinophagales</taxon>
        <taxon>Chitinophagaceae</taxon>
        <taxon>Chitinophaga</taxon>
    </lineage>
</organism>
<proteinExistence type="predicted"/>
<evidence type="ECO:0000256" key="1">
    <source>
        <dbReference type="SAM" id="Phobius"/>
    </source>
</evidence>
<dbReference type="RefSeq" id="WP_146307346.1">
    <property type="nucleotide sequence ID" value="NZ_VOHS01000034.1"/>
</dbReference>
<gene>
    <name evidence="2" type="ORF">FEF09_23370</name>
</gene>
<dbReference type="OrthoDB" id="877984at2"/>
<evidence type="ECO:0000313" key="2">
    <source>
        <dbReference type="EMBL" id="TWV96309.1"/>
    </source>
</evidence>
<keyword evidence="3" id="KW-1185">Reference proteome</keyword>
<dbReference type="Proteomes" id="UP000318815">
    <property type="component" value="Unassembled WGS sequence"/>
</dbReference>
<name>A0A5C6LM66_9BACT</name>
<reference evidence="2 3" key="1">
    <citation type="submission" date="2019-08" db="EMBL/GenBank/DDBJ databases">
        <title>Whole genome sequencing of chitin degrading bacteria Chitinophaga pinensis YS16.</title>
        <authorList>
            <person name="Singh R.P."/>
            <person name="Manchanda G."/>
            <person name="Maurya I.K."/>
            <person name="Joshi N.K."/>
            <person name="Srivastava A.K."/>
        </authorList>
    </citation>
    <scope>NUCLEOTIDE SEQUENCE [LARGE SCALE GENOMIC DNA]</scope>
    <source>
        <strain evidence="2 3">YS-16</strain>
    </source>
</reference>
<keyword evidence="1" id="KW-0812">Transmembrane</keyword>
<keyword evidence="1" id="KW-0472">Membrane</keyword>
<feature type="transmembrane region" description="Helical" evidence="1">
    <location>
        <begin position="31"/>
        <end position="50"/>
    </location>
</feature>
<evidence type="ECO:0000313" key="3">
    <source>
        <dbReference type="Proteomes" id="UP000318815"/>
    </source>
</evidence>
<dbReference type="EMBL" id="VOHS01000034">
    <property type="protein sequence ID" value="TWV96309.1"/>
    <property type="molecule type" value="Genomic_DNA"/>
</dbReference>
<accession>A0A5C6LM66</accession>
<protein>
    <submittedName>
        <fullName evidence="2">Uncharacterized protein</fullName>
    </submittedName>
</protein>
<dbReference type="AlphaFoldDB" id="A0A5C6LM66"/>
<comment type="caution">
    <text evidence="2">The sequence shown here is derived from an EMBL/GenBank/DDBJ whole genome shotgun (WGS) entry which is preliminary data.</text>
</comment>
<keyword evidence="1" id="KW-1133">Transmembrane helix</keyword>
<sequence>MAANYIFFGILTGELLSSVTALGNVTINTDIVSYIPFNMRNALLTIILFLSACRDIRKEQQVIPAHSKKVVIKLMDSLGIVTMHVPERYDTAFVWEHETDNAPSDRTKCRFQPKGNSIFKETGFFSMGMPYDSVDQLTIVYPSHIYDLRDGDTTRIRIESKRFRERLNAEGTPIGNVLIDTCFTIHDRPIAIMGTRHYIPRTGVTFLELAAVTLVRGQGIAFQFNMTVPPKDSTVKKFVPDAIDIVKTIRFSRPV</sequence>